<organism evidence="1 2">
    <name type="scientific">Phoxinus phoxinus</name>
    <name type="common">Eurasian minnow</name>
    <dbReference type="NCBI Taxonomy" id="58324"/>
    <lineage>
        <taxon>Eukaryota</taxon>
        <taxon>Metazoa</taxon>
        <taxon>Chordata</taxon>
        <taxon>Craniata</taxon>
        <taxon>Vertebrata</taxon>
        <taxon>Euteleostomi</taxon>
        <taxon>Actinopterygii</taxon>
        <taxon>Neopterygii</taxon>
        <taxon>Teleostei</taxon>
        <taxon>Ostariophysi</taxon>
        <taxon>Cypriniformes</taxon>
        <taxon>Leuciscidae</taxon>
        <taxon>Phoxininae</taxon>
        <taxon>Phoxinus</taxon>
    </lineage>
</organism>
<protein>
    <submittedName>
        <fullName evidence="1">Uncharacterized protein</fullName>
    </submittedName>
</protein>
<keyword evidence="2" id="KW-1185">Reference proteome</keyword>
<gene>
    <name evidence="1" type="ORF">R3I93_004483</name>
</gene>
<reference evidence="1 2" key="1">
    <citation type="submission" date="2024-02" db="EMBL/GenBank/DDBJ databases">
        <title>Chromosome-level genome assembly of the Eurasian Minnow (Phoxinus phoxinus).</title>
        <authorList>
            <person name="Oriowo T.O."/>
            <person name="Martin S."/>
            <person name="Stange M."/>
            <person name="Chrysostomakis Y."/>
            <person name="Brown T."/>
            <person name="Winkler S."/>
            <person name="Kukowka S."/>
            <person name="Myers E.W."/>
            <person name="Bohne A."/>
        </authorList>
    </citation>
    <scope>NUCLEOTIDE SEQUENCE [LARGE SCALE GENOMIC DNA]</scope>
    <source>
        <strain evidence="1">ZFMK-TIS-60720</strain>
        <tissue evidence="1">Whole Organism</tissue>
    </source>
</reference>
<comment type="caution">
    <text evidence="1">The sequence shown here is derived from an EMBL/GenBank/DDBJ whole genome shotgun (WGS) entry which is preliminary data.</text>
</comment>
<dbReference type="Proteomes" id="UP001364617">
    <property type="component" value="Unassembled WGS sequence"/>
</dbReference>
<sequence>MVLDFSQAGERPAQVWALPPQALASPAGTEAGHIDELLPQYEELPPVGAEATALWRPDDLEANISMNPFIITILIELQLLDKWSTKLMVCFSDELFSNWVEFDMWEVLF</sequence>
<name>A0AAN9DFD5_9TELE</name>
<accession>A0AAN9DFD5</accession>
<dbReference type="AlphaFoldDB" id="A0AAN9DFD5"/>
<dbReference type="EMBL" id="JAYKXH010000004">
    <property type="protein sequence ID" value="KAK7172187.1"/>
    <property type="molecule type" value="Genomic_DNA"/>
</dbReference>
<evidence type="ECO:0000313" key="1">
    <source>
        <dbReference type="EMBL" id="KAK7172187.1"/>
    </source>
</evidence>
<proteinExistence type="predicted"/>
<evidence type="ECO:0000313" key="2">
    <source>
        <dbReference type="Proteomes" id="UP001364617"/>
    </source>
</evidence>